<proteinExistence type="predicted"/>
<feature type="compositionally biased region" description="Low complexity" evidence="1">
    <location>
        <begin position="631"/>
        <end position="651"/>
    </location>
</feature>
<dbReference type="PANTHER" id="PTHR10775:SF185">
    <property type="entry name" value="OS08G0208400 PROTEIN"/>
    <property type="match status" value="1"/>
</dbReference>
<sequence length="685" mass="78169">MTSQNRTTKIPQKVMRYLPLKPMFQRLYMSTHTATDMRWHKEKRVDDDVMRHPADGEAWKEFDRTFPEFAADPRNIRLGLATDGFNPYGVLNQHHSTWPIFAFPYNLPPWKCMKKEYMMMTVLITEDPGRSIDVYLRPLVDELKDLGINGVRTYDKSTGRMFTLRAAVMWTVNDFPAYAMVSGWSTKGYMACPVCKEDVTSGWHAGKVCYLGHRRWLPWDHEWREKDKEFDGNTERRLRPREWSGDEILEQLNRLDFAPFGKTVNRTRPSTHLNWTHKPMFFELPYWSKLKLRHNLDVMHVEKNVFDTLVGTILDIEGKTKDTIKARLDLERMGIRRGLWMNRDSDKARRDLAFFSMKPNDKKEFLKFVSSVKFPDGYASNIARCVNVDGGKFTGLKSHDCHVFMQRLLPVGIRHLLKEDVVKPIMLLSRFFSQLTAKTLRRTDMFQLRHDIVLVLCKFEMIFPPAFFTSMMHVMVHLPEEALLAGPVNYRWMYPIERLLGELKKSIRRAKLNKSAETTRASFFPSSGFPPSSPSLSAVTSALSLRSYLSHLPAVTSASSLPSPPPCRRVFVDFSRFFAGDFSLLRLPFPTPEMSDLIRRGRSMTTAPSSDPPAQSASAATAPALLDHVVVGPGPSQAPASSASSVEQPASARRRHRPTDTIDTTSTDGTGASGSQPGITTLLYC</sequence>
<name>A0AAD4UVU2_PRUDU</name>
<evidence type="ECO:0000259" key="2">
    <source>
        <dbReference type="Pfam" id="PF13960"/>
    </source>
</evidence>
<feature type="domain" description="DUF4218" evidence="2">
    <location>
        <begin position="435"/>
        <end position="510"/>
    </location>
</feature>
<dbReference type="Pfam" id="PF13960">
    <property type="entry name" value="DUF4218"/>
    <property type="match status" value="1"/>
</dbReference>
<feature type="compositionally biased region" description="Low complexity" evidence="1">
    <location>
        <begin position="661"/>
        <end position="675"/>
    </location>
</feature>
<comment type="caution">
    <text evidence="3">The sequence shown here is derived from an EMBL/GenBank/DDBJ whole genome shotgun (WGS) entry which is preliminary data.</text>
</comment>
<accession>A0AAD4UVU2</accession>
<evidence type="ECO:0000313" key="3">
    <source>
        <dbReference type="EMBL" id="KAI5313608.1"/>
    </source>
</evidence>
<dbReference type="PANTHER" id="PTHR10775">
    <property type="entry name" value="OS08G0208400 PROTEIN"/>
    <property type="match status" value="1"/>
</dbReference>
<organism evidence="3 4">
    <name type="scientific">Prunus dulcis</name>
    <name type="common">Almond</name>
    <name type="synonym">Amygdalus dulcis</name>
    <dbReference type="NCBI Taxonomy" id="3755"/>
    <lineage>
        <taxon>Eukaryota</taxon>
        <taxon>Viridiplantae</taxon>
        <taxon>Streptophyta</taxon>
        <taxon>Embryophyta</taxon>
        <taxon>Tracheophyta</taxon>
        <taxon>Spermatophyta</taxon>
        <taxon>Magnoliopsida</taxon>
        <taxon>eudicotyledons</taxon>
        <taxon>Gunneridae</taxon>
        <taxon>Pentapetalae</taxon>
        <taxon>rosids</taxon>
        <taxon>fabids</taxon>
        <taxon>Rosales</taxon>
        <taxon>Rosaceae</taxon>
        <taxon>Amygdaloideae</taxon>
        <taxon>Amygdaleae</taxon>
        <taxon>Prunus</taxon>
    </lineage>
</organism>
<protein>
    <recommendedName>
        <fullName evidence="2">DUF4218 domain-containing protein</fullName>
    </recommendedName>
</protein>
<reference evidence="3 4" key="1">
    <citation type="journal article" date="2022" name="G3 (Bethesda)">
        <title>Whole-genome sequence and methylome profiling of the almond [Prunus dulcis (Mill.) D.A. Webb] cultivar 'Nonpareil'.</title>
        <authorList>
            <person name="D'Amico-Willman K.M."/>
            <person name="Ouma W.Z."/>
            <person name="Meulia T."/>
            <person name="Sideli G.M."/>
            <person name="Gradziel T.M."/>
            <person name="Fresnedo-Ramirez J."/>
        </authorList>
    </citation>
    <scope>NUCLEOTIDE SEQUENCE [LARGE SCALE GENOMIC DNA]</scope>
    <source>
        <strain evidence="3">Clone GOH B32 T37-40</strain>
    </source>
</reference>
<evidence type="ECO:0000313" key="4">
    <source>
        <dbReference type="Proteomes" id="UP001054821"/>
    </source>
</evidence>
<gene>
    <name evidence="3" type="ORF">L3X38_042784</name>
</gene>
<dbReference type="Pfam" id="PF02992">
    <property type="entry name" value="Transposase_21"/>
    <property type="match status" value="1"/>
</dbReference>
<dbReference type="AlphaFoldDB" id="A0AAD4UVU2"/>
<dbReference type="EMBL" id="JAJFAZ020000008">
    <property type="protein sequence ID" value="KAI5313608.1"/>
    <property type="molecule type" value="Genomic_DNA"/>
</dbReference>
<dbReference type="Proteomes" id="UP001054821">
    <property type="component" value="Chromosome 8"/>
</dbReference>
<feature type="region of interest" description="Disordered" evidence="1">
    <location>
        <begin position="629"/>
        <end position="679"/>
    </location>
</feature>
<keyword evidence="4" id="KW-1185">Reference proteome</keyword>
<evidence type="ECO:0000256" key="1">
    <source>
        <dbReference type="SAM" id="MobiDB-lite"/>
    </source>
</evidence>
<dbReference type="InterPro" id="IPR004242">
    <property type="entry name" value="Transposase_21"/>
</dbReference>
<dbReference type="InterPro" id="IPR025452">
    <property type="entry name" value="DUF4218"/>
</dbReference>